<keyword evidence="2" id="KW-1185">Reference proteome</keyword>
<evidence type="ECO:0000313" key="1">
    <source>
        <dbReference type="EMBL" id="EHP50852.1"/>
    </source>
</evidence>
<proteinExistence type="predicted"/>
<evidence type="ECO:0000313" key="2">
    <source>
        <dbReference type="Proteomes" id="UP000004892"/>
    </source>
</evidence>
<dbReference type="HOGENOM" id="CLU_3155554_0_0_10"/>
<accession>H1DE55</accession>
<protein>
    <submittedName>
        <fullName evidence="1">Uncharacterized protein</fullName>
    </submittedName>
</protein>
<gene>
    <name evidence="1" type="ORF">HMPREF9449_00541</name>
</gene>
<reference evidence="1 2" key="1">
    <citation type="submission" date="2012-01" db="EMBL/GenBank/DDBJ databases">
        <title>The Genome Sequence of Odoribacter laneus YIT 12061.</title>
        <authorList>
            <consortium name="The Broad Institute Genome Sequencing Platform"/>
            <person name="Earl A."/>
            <person name="Ward D."/>
            <person name="Feldgarden M."/>
            <person name="Gevers D."/>
            <person name="Morotomi M."/>
            <person name="Young S.K."/>
            <person name="Zeng Q."/>
            <person name="Gargeya S."/>
            <person name="Fitzgerald M."/>
            <person name="Haas B."/>
            <person name="Abouelleil A."/>
            <person name="Alvarado L."/>
            <person name="Arachchi H.M."/>
            <person name="Berlin A."/>
            <person name="Chapman S.B."/>
            <person name="Gearin G."/>
            <person name="Goldberg J."/>
            <person name="Griggs A."/>
            <person name="Gujja S."/>
            <person name="Hansen M."/>
            <person name="Heiman D."/>
            <person name="Howarth C."/>
            <person name="Larimer J."/>
            <person name="Lui A."/>
            <person name="MacDonald P.J.P."/>
            <person name="McCowen C."/>
            <person name="Montmayeur A."/>
            <person name="Murphy C."/>
            <person name="Neiman D."/>
            <person name="Pearson M."/>
            <person name="Priest M."/>
            <person name="Roberts A."/>
            <person name="Saif S."/>
            <person name="Shea T."/>
            <person name="Sisk P."/>
            <person name="Stolte C."/>
            <person name="Sykes S."/>
            <person name="Wortman J."/>
            <person name="Nusbaum C."/>
            <person name="Birren B."/>
        </authorList>
    </citation>
    <scope>NUCLEOTIDE SEQUENCE [LARGE SCALE GENOMIC DNA]</scope>
    <source>
        <strain evidence="1 2">YIT 12061</strain>
    </source>
</reference>
<dbReference type="AlphaFoldDB" id="H1DE55"/>
<sequence length="48" mass="5695">MITLLVSEIFIHLQMYRYHINTYLPVHQKKCINKALSVKLAVRYGPIH</sequence>
<dbReference type="EMBL" id="ADMC01000005">
    <property type="protein sequence ID" value="EHP50852.1"/>
    <property type="molecule type" value="Genomic_DNA"/>
</dbReference>
<organism evidence="1 2">
    <name type="scientific">Odoribacter laneus YIT 12061</name>
    <dbReference type="NCBI Taxonomy" id="742817"/>
    <lineage>
        <taxon>Bacteria</taxon>
        <taxon>Pseudomonadati</taxon>
        <taxon>Bacteroidota</taxon>
        <taxon>Bacteroidia</taxon>
        <taxon>Bacteroidales</taxon>
        <taxon>Odoribacteraceae</taxon>
        <taxon>Odoribacter</taxon>
    </lineage>
</organism>
<comment type="caution">
    <text evidence="1">The sequence shown here is derived from an EMBL/GenBank/DDBJ whole genome shotgun (WGS) entry which is preliminary data.</text>
</comment>
<name>H1DE55_9BACT</name>
<dbReference type="Proteomes" id="UP000004892">
    <property type="component" value="Unassembled WGS sequence"/>
</dbReference>